<evidence type="ECO:0000313" key="4">
    <source>
        <dbReference type="Proteomes" id="UP000058074"/>
    </source>
</evidence>
<sequence>MKKNIYRYAALAGLIAAAMLPAGSMIAPAAAQIGGIVHDPRNYAQNILTAARTLEQINNQIKQLQNQATSLVNEARNLQSLPTSTLQELQGQVDRTRGLLAEAQRIAFDVGDIQKAFDARYKGAALSGPQAALVANAEARWTNSVGAFQDAMKVQAGVVTNMGAARQSISTLVTASQSATGALQAAQAGNQLLALQSQQLGDLAAAIAAQGRAEMLDAARAAAAEAEGRERFRRFRKGN</sequence>
<dbReference type="OrthoDB" id="9807335at2"/>
<gene>
    <name evidence="3" type="ORF">AN936_02590</name>
</gene>
<dbReference type="InterPro" id="IPR014147">
    <property type="entry name" value="T4SS_TrbJ"/>
</dbReference>
<protein>
    <submittedName>
        <fullName evidence="3">Conjugal transfer protein TrbJ</fullName>
    </submittedName>
</protein>
<dbReference type="NCBIfam" id="NF010448">
    <property type="entry name" value="PRK13874.1"/>
    <property type="match status" value="1"/>
</dbReference>
<dbReference type="Proteomes" id="UP000058074">
    <property type="component" value="Chromosome"/>
</dbReference>
<dbReference type="PATRIC" id="fig|33050.5.peg.541"/>
<evidence type="ECO:0000256" key="2">
    <source>
        <dbReference type="SAM" id="SignalP"/>
    </source>
</evidence>
<keyword evidence="2" id="KW-0732">Signal</keyword>
<dbReference type="NCBIfam" id="TIGR02780">
    <property type="entry name" value="TrbJ_Ti"/>
    <property type="match status" value="1"/>
</dbReference>
<evidence type="ECO:0000256" key="1">
    <source>
        <dbReference type="SAM" id="Coils"/>
    </source>
</evidence>
<feature type="coiled-coil region" evidence="1">
    <location>
        <begin position="47"/>
        <end position="106"/>
    </location>
</feature>
<name>A0A0N9UJI8_SPHMC</name>
<dbReference type="KEGG" id="smag:AN936_02590"/>
<proteinExistence type="predicted"/>
<dbReference type="EMBL" id="CP012700">
    <property type="protein sequence ID" value="ALH79298.1"/>
    <property type="molecule type" value="Genomic_DNA"/>
</dbReference>
<keyword evidence="1" id="KW-0175">Coiled coil</keyword>
<organism evidence="3 4">
    <name type="scientific">Sphingopyxis macrogoltabida</name>
    <name type="common">Sphingomonas macrogoltabidus</name>
    <dbReference type="NCBI Taxonomy" id="33050"/>
    <lineage>
        <taxon>Bacteria</taxon>
        <taxon>Pseudomonadati</taxon>
        <taxon>Pseudomonadota</taxon>
        <taxon>Alphaproteobacteria</taxon>
        <taxon>Sphingomonadales</taxon>
        <taxon>Sphingomonadaceae</taxon>
        <taxon>Sphingopyxis</taxon>
    </lineage>
</organism>
<feature type="signal peptide" evidence="2">
    <location>
        <begin position="1"/>
        <end position="29"/>
    </location>
</feature>
<dbReference type="RefSeq" id="WP_054586774.1">
    <property type="nucleotide sequence ID" value="NZ_CP012700.1"/>
</dbReference>
<evidence type="ECO:0000313" key="3">
    <source>
        <dbReference type="EMBL" id="ALH79298.1"/>
    </source>
</evidence>
<reference evidence="3 4" key="1">
    <citation type="journal article" date="2015" name="Genome Announc.">
        <title>Complete Genome Sequence of Polypropylene Glycol- and Polyethylene Glycol-Degrading Sphingopyxis macrogoltabida Strain EY-1.</title>
        <authorList>
            <person name="Ohtsubo Y."/>
            <person name="Nagata Y."/>
            <person name="Numata M."/>
            <person name="Tsuchikane K."/>
            <person name="Hosoyama A."/>
            <person name="Yamazoe A."/>
            <person name="Tsuda M."/>
            <person name="Fujita N."/>
            <person name="Kawai F."/>
        </authorList>
    </citation>
    <scope>NUCLEOTIDE SEQUENCE [LARGE SCALE GENOMIC DNA]</scope>
    <source>
        <strain evidence="3 4">EY-1</strain>
    </source>
</reference>
<feature type="chain" id="PRO_5006038963" evidence="2">
    <location>
        <begin position="30"/>
        <end position="239"/>
    </location>
</feature>
<accession>A0A0N9UJI8</accession>
<dbReference type="AlphaFoldDB" id="A0A0N9UJI8"/>